<name>A0A1J6HPS5_9HYPH</name>
<dbReference type="InterPro" id="IPR041183">
    <property type="entry name" value="Cyclophilin-like"/>
</dbReference>
<dbReference type="Gene3D" id="2.40.100.20">
    <property type="match status" value="1"/>
</dbReference>
<gene>
    <name evidence="2" type="ORF">BLA27_06910</name>
</gene>
<protein>
    <submittedName>
        <fullName evidence="2">MFS transporter</fullName>
    </submittedName>
</protein>
<evidence type="ECO:0000259" key="1">
    <source>
        <dbReference type="Pfam" id="PF18050"/>
    </source>
</evidence>
<keyword evidence="3" id="KW-1185">Reference proteome</keyword>
<dbReference type="OrthoDB" id="5298378at2"/>
<dbReference type="Pfam" id="PF18050">
    <property type="entry name" value="Cyclophil_like2"/>
    <property type="match status" value="1"/>
</dbReference>
<proteinExistence type="predicted"/>
<evidence type="ECO:0000313" key="3">
    <source>
        <dbReference type="Proteomes" id="UP000182985"/>
    </source>
</evidence>
<dbReference type="Proteomes" id="UP000182985">
    <property type="component" value="Unassembled WGS sequence"/>
</dbReference>
<reference evidence="2 3" key="1">
    <citation type="submission" date="2016-10" db="EMBL/GenBank/DDBJ databases">
        <title>The Draft Genome Sequence of the Potato Rhizosphere Bacteria Ochrobactrum sp. IPA7.2.</title>
        <authorList>
            <person name="Gogoleva N.E."/>
            <person name="Khlopko Y.A."/>
            <person name="Burygin G.L."/>
            <person name="Plotnikov A.O."/>
        </authorList>
    </citation>
    <scope>NUCLEOTIDE SEQUENCE [LARGE SCALE GENOMIC DNA]</scope>
    <source>
        <strain evidence="2 3">IPA7.2</strain>
    </source>
</reference>
<dbReference type="EMBL" id="MOEC01000005">
    <property type="protein sequence ID" value="OIS94355.1"/>
    <property type="molecule type" value="Genomic_DNA"/>
</dbReference>
<feature type="domain" description="Cyclophilin-like" evidence="1">
    <location>
        <begin position="6"/>
        <end position="103"/>
    </location>
</feature>
<dbReference type="InterPro" id="IPR029000">
    <property type="entry name" value="Cyclophilin-like_dom_sf"/>
</dbReference>
<dbReference type="AlphaFoldDB" id="A0A1J6HPS5"/>
<accession>A0A1J6HPS5</accession>
<sequence>MRLRLAFAGQNLTATLEDNAAARELFAMMPLDLTIDDYSTNEKIAYLPCKLSDDGSARFENEAVGDLCYYAPWGNLAMFHRPYSWSPGLVRLGRLDQGEKPLLVRGKFPLRVQSLI</sequence>
<organism evidence="2 3">
    <name type="scientific">Brucella cytisi</name>
    <dbReference type="NCBI Taxonomy" id="407152"/>
    <lineage>
        <taxon>Bacteria</taxon>
        <taxon>Pseudomonadati</taxon>
        <taxon>Pseudomonadota</taxon>
        <taxon>Alphaproteobacteria</taxon>
        <taxon>Hyphomicrobiales</taxon>
        <taxon>Brucellaceae</taxon>
        <taxon>Brucella/Ochrobactrum group</taxon>
        <taxon>Brucella</taxon>
    </lineage>
</organism>
<comment type="caution">
    <text evidence="2">The sequence shown here is derived from an EMBL/GenBank/DDBJ whole genome shotgun (WGS) entry which is preliminary data.</text>
</comment>
<evidence type="ECO:0000313" key="2">
    <source>
        <dbReference type="EMBL" id="OIS94355.1"/>
    </source>
</evidence>
<dbReference type="SUPFAM" id="SSF50891">
    <property type="entry name" value="Cyclophilin-like"/>
    <property type="match status" value="1"/>
</dbReference>